<dbReference type="Gene3D" id="3.80.10.10">
    <property type="entry name" value="Ribonuclease Inhibitor"/>
    <property type="match status" value="3"/>
</dbReference>
<dbReference type="SMART" id="SM00368">
    <property type="entry name" value="LRR_RI"/>
    <property type="match status" value="8"/>
</dbReference>
<dbReference type="PANTHER" id="PTHR24114:SF50">
    <property type="entry name" value="RNI-LIKE PROTEIN"/>
    <property type="match status" value="1"/>
</dbReference>
<dbReference type="EMBL" id="LSMT01000010">
    <property type="protein sequence ID" value="PFX33615.1"/>
    <property type="molecule type" value="Genomic_DNA"/>
</dbReference>
<accession>A0A2B4SZ07</accession>
<dbReference type="OrthoDB" id="120976at2759"/>
<protein>
    <submittedName>
        <fullName evidence="1">Leucine-rich repeat-containing protein LOC400891-like</fullName>
    </submittedName>
</protein>
<dbReference type="InterPro" id="IPR032675">
    <property type="entry name" value="LRR_dom_sf"/>
</dbReference>
<keyword evidence="2" id="KW-1185">Reference proteome</keyword>
<name>A0A2B4SZ07_STYPI</name>
<dbReference type="InterPro" id="IPR052394">
    <property type="entry name" value="LRR-containing"/>
</dbReference>
<sequence length="462" mass="51843">MRSSRAKNKHPFFSIFPRIKIGKKSKRWAEEVYVFPQSRAVSETNLLIHLNRILDSYDDDPKVDSVIAENATLKTAKKIHRLDRKDRHQDVQDACQVHDVSLKESFLKSCEQLGIPPLAMTYFLDRVAAGETELIMRNLGLGPTGAVAVADALSRNRSVTRLDLSLNNIQNKGATAVAKLLEANSLMTNLNLSENKISKDGTDALGNMLTVNDSLARLDISRNGLTDDDIQFFSNVLQTEDFLSALDLSHNSFGVTGGEHFGEMIGKNVSLRELNLGWNRLGDLGVKHICVGLKKNRTLEKLDLCWNEISHEGARYIAESLEYNGKITELNLNNNRITDRGMEKIARGLELNDTVQVIKIGYNLVTSEGACALLRSLLKNPGSAVETVHVAEVEINDVIKELYLKLKTRKSRFRLLDLFTASGDVYHFVQPQNPMIVLDAYLKRNKLTAYKYNSLEEVEEED</sequence>
<proteinExistence type="predicted"/>
<comment type="caution">
    <text evidence="1">The sequence shown here is derived from an EMBL/GenBank/DDBJ whole genome shotgun (WGS) entry which is preliminary data.</text>
</comment>
<dbReference type="InterPro" id="IPR001611">
    <property type="entry name" value="Leu-rich_rpt"/>
</dbReference>
<dbReference type="AlphaFoldDB" id="A0A2B4SZ07"/>
<evidence type="ECO:0000313" key="2">
    <source>
        <dbReference type="Proteomes" id="UP000225706"/>
    </source>
</evidence>
<evidence type="ECO:0000313" key="1">
    <source>
        <dbReference type="EMBL" id="PFX33615.1"/>
    </source>
</evidence>
<dbReference type="PANTHER" id="PTHR24114">
    <property type="entry name" value="LEUCINE RICH REPEAT FAMILY PROTEIN"/>
    <property type="match status" value="1"/>
</dbReference>
<gene>
    <name evidence="1" type="ORF">AWC38_SpisGene1468</name>
</gene>
<dbReference type="Proteomes" id="UP000225706">
    <property type="component" value="Unassembled WGS sequence"/>
</dbReference>
<dbReference type="Pfam" id="PF13516">
    <property type="entry name" value="LRR_6"/>
    <property type="match status" value="4"/>
</dbReference>
<organism evidence="1 2">
    <name type="scientific">Stylophora pistillata</name>
    <name type="common">Smooth cauliflower coral</name>
    <dbReference type="NCBI Taxonomy" id="50429"/>
    <lineage>
        <taxon>Eukaryota</taxon>
        <taxon>Metazoa</taxon>
        <taxon>Cnidaria</taxon>
        <taxon>Anthozoa</taxon>
        <taxon>Hexacorallia</taxon>
        <taxon>Scleractinia</taxon>
        <taxon>Astrocoeniina</taxon>
        <taxon>Pocilloporidae</taxon>
        <taxon>Stylophora</taxon>
    </lineage>
</organism>
<dbReference type="SUPFAM" id="SSF52047">
    <property type="entry name" value="RNI-like"/>
    <property type="match status" value="1"/>
</dbReference>
<reference evidence="2" key="1">
    <citation type="journal article" date="2017" name="bioRxiv">
        <title>Comparative analysis of the genomes of Stylophora pistillata and Acropora digitifera provides evidence for extensive differences between species of corals.</title>
        <authorList>
            <person name="Voolstra C.R."/>
            <person name="Li Y."/>
            <person name="Liew Y.J."/>
            <person name="Baumgarten S."/>
            <person name="Zoccola D."/>
            <person name="Flot J.-F."/>
            <person name="Tambutte S."/>
            <person name="Allemand D."/>
            <person name="Aranda M."/>
        </authorList>
    </citation>
    <scope>NUCLEOTIDE SEQUENCE [LARGE SCALE GENOMIC DNA]</scope>
</reference>